<dbReference type="InterPro" id="IPR001296">
    <property type="entry name" value="Glyco_trans_1"/>
</dbReference>
<dbReference type="eggNOG" id="COG0438">
    <property type="taxonomic scope" value="Bacteria"/>
</dbReference>
<comment type="caution">
    <text evidence="4">The sequence shown here is derived from an EMBL/GenBank/DDBJ whole genome shotgun (WGS) entry which is preliminary data.</text>
</comment>
<dbReference type="GO" id="GO:0009103">
    <property type="term" value="P:lipopolysaccharide biosynthetic process"/>
    <property type="evidence" value="ECO:0007669"/>
    <property type="project" value="TreeGrafter"/>
</dbReference>
<proteinExistence type="predicted"/>
<dbReference type="PANTHER" id="PTHR46401:SF2">
    <property type="entry name" value="GLYCOSYLTRANSFERASE WBBK-RELATED"/>
    <property type="match status" value="1"/>
</dbReference>
<dbReference type="CDD" id="cd03809">
    <property type="entry name" value="GT4_MtfB-like"/>
    <property type="match status" value="1"/>
</dbReference>
<dbReference type="Gene3D" id="3.40.50.2000">
    <property type="entry name" value="Glycogen Phosphorylase B"/>
    <property type="match status" value="2"/>
</dbReference>
<gene>
    <name evidence="4" type="ORF">OSCT_1804</name>
</gene>
<evidence type="ECO:0000313" key="5">
    <source>
        <dbReference type="Proteomes" id="UP000054010"/>
    </source>
</evidence>
<protein>
    <submittedName>
        <fullName evidence="4">Glycosyl transferase group 1</fullName>
    </submittedName>
</protein>
<dbReference type="Proteomes" id="UP000054010">
    <property type="component" value="Unassembled WGS sequence"/>
</dbReference>
<reference evidence="4 5" key="1">
    <citation type="journal article" date="2011" name="J. Bacteriol.">
        <title>Draft genome sequence of the anoxygenic filamentous phototrophic bacterium Oscillochloris trichoides subsp. DG-6.</title>
        <authorList>
            <person name="Kuznetsov B.B."/>
            <person name="Ivanovsky R.N."/>
            <person name="Keppen O.I."/>
            <person name="Sukhacheva M.V."/>
            <person name="Bumazhkin B.K."/>
            <person name="Patutina E.O."/>
            <person name="Beletsky A.V."/>
            <person name="Mardanov A.V."/>
            <person name="Baslerov R.V."/>
            <person name="Panteleeva A.N."/>
            <person name="Kolganova T.V."/>
            <person name="Ravin N.V."/>
            <person name="Skryabin K.G."/>
        </authorList>
    </citation>
    <scope>NUCLEOTIDE SEQUENCE [LARGE SCALE GENOMIC DNA]</scope>
    <source>
        <strain evidence="4 5">DG-6</strain>
    </source>
</reference>
<organism evidence="4 5">
    <name type="scientific">Oscillochloris trichoides DG-6</name>
    <dbReference type="NCBI Taxonomy" id="765420"/>
    <lineage>
        <taxon>Bacteria</taxon>
        <taxon>Bacillati</taxon>
        <taxon>Chloroflexota</taxon>
        <taxon>Chloroflexia</taxon>
        <taxon>Chloroflexales</taxon>
        <taxon>Chloroflexineae</taxon>
        <taxon>Oscillochloridaceae</taxon>
        <taxon>Oscillochloris</taxon>
    </lineage>
</organism>
<evidence type="ECO:0000259" key="2">
    <source>
        <dbReference type="Pfam" id="PF00534"/>
    </source>
</evidence>
<accession>E1IEQ3</accession>
<dbReference type="EMBL" id="ADVR01000061">
    <property type="protein sequence ID" value="EFO80345.1"/>
    <property type="molecule type" value="Genomic_DNA"/>
</dbReference>
<dbReference type="AlphaFoldDB" id="E1IEQ3"/>
<evidence type="ECO:0000313" key="4">
    <source>
        <dbReference type="EMBL" id="EFO80345.1"/>
    </source>
</evidence>
<evidence type="ECO:0000256" key="1">
    <source>
        <dbReference type="ARBA" id="ARBA00022679"/>
    </source>
</evidence>
<dbReference type="SUPFAM" id="SSF53756">
    <property type="entry name" value="UDP-Glycosyltransferase/glycogen phosphorylase"/>
    <property type="match status" value="1"/>
</dbReference>
<dbReference type="OrthoDB" id="9769555at2"/>
<dbReference type="HOGENOM" id="CLU_009583_27_6_0"/>
<keyword evidence="5" id="KW-1185">Reference proteome</keyword>
<feature type="domain" description="Glycosyltransferase subfamily 4-like N-terminal" evidence="3">
    <location>
        <begin position="20"/>
        <end position="176"/>
    </location>
</feature>
<dbReference type="GO" id="GO:0016757">
    <property type="term" value="F:glycosyltransferase activity"/>
    <property type="evidence" value="ECO:0007669"/>
    <property type="project" value="InterPro"/>
</dbReference>
<dbReference type="PANTHER" id="PTHR46401">
    <property type="entry name" value="GLYCOSYLTRANSFERASE WBBK-RELATED"/>
    <property type="match status" value="1"/>
</dbReference>
<dbReference type="STRING" id="765420.OSCT_1804"/>
<dbReference type="Pfam" id="PF00534">
    <property type="entry name" value="Glycos_transf_1"/>
    <property type="match status" value="1"/>
</dbReference>
<evidence type="ECO:0000259" key="3">
    <source>
        <dbReference type="Pfam" id="PF13439"/>
    </source>
</evidence>
<name>E1IEQ3_9CHLR</name>
<dbReference type="FunFam" id="3.40.50.2000:FF:000119">
    <property type="entry name" value="Glycosyl transferase group 1"/>
    <property type="match status" value="1"/>
</dbReference>
<sequence>MRIAVNAHLLAHTRSFRRAGVSHYIEQTLLHLAKIDLHNQYDIYTTRGLDNAALGLPANFRVRPSRLPTINPRIRIPWEQFLAPVLLRMTKADLYHGALNVVPFNCPVPSVVTVHDLAFIRFPQTFRAYNRTYLDFATRLSVRRAARILAVSEHTKREVVGILGIPAERVVVTPNAARAHFRPPTPAALDAFRIRHGLPERFVLYVGTLEPRKNLTTLLDAYAEVARRFPSVPLLVGGGKGWLYDTIFERLEQLGLREQVKFVGYLDEEELPLWYAAATVFAFPSIYEGFGMPPLEAMACGTPVVTSNTSSLPEVVADAGLMVDPRSAEALADALCRILGDAELHADLVARGLQRATHFTWATTAERTLRAYEQAVLTPPPTKV</sequence>
<keyword evidence="1 4" id="KW-0808">Transferase</keyword>
<dbReference type="InterPro" id="IPR028098">
    <property type="entry name" value="Glyco_trans_4-like_N"/>
</dbReference>
<dbReference type="Pfam" id="PF13439">
    <property type="entry name" value="Glyco_transf_4"/>
    <property type="match status" value="1"/>
</dbReference>
<feature type="domain" description="Glycosyl transferase family 1" evidence="2">
    <location>
        <begin position="198"/>
        <end position="352"/>
    </location>
</feature>